<evidence type="ECO:0000256" key="1">
    <source>
        <dbReference type="SAM" id="MobiDB-lite"/>
    </source>
</evidence>
<feature type="transmembrane region" description="Helical" evidence="2">
    <location>
        <begin position="184"/>
        <end position="205"/>
    </location>
</feature>
<dbReference type="Proteomes" id="UP000283569">
    <property type="component" value="Unassembled WGS sequence"/>
</dbReference>
<gene>
    <name evidence="4" type="ORF">BFJ72_g14268</name>
</gene>
<dbReference type="InterPro" id="IPR012931">
    <property type="entry name" value="TraG_N_Proteobacteria"/>
</dbReference>
<reference evidence="4 5" key="1">
    <citation type="journal article" date="2018" name="Sci. Rep.">
        <title>Characterisation of pathogen-specific regions and novel effector candidates in Fusarium oxysporum f. sp. cepae.</title>
        <authorList>
            <person name="Armitage A.D."/>
            <person name="Taylor A."/>
            <person name="Sobczyk M.K."/>
            <person name="Baxter L."/>
            <person name="Greenfield B.P."/>
            <person name="Bates H.J."/>
            <person name="Wilson F."/>
            <person name="Jackson A.C."/>
            <person name="Ott S."/>
            <person name="Harrison R.J."/>
            <person name="Clarkson J.P."/>
        </authorList>
    </citation>
    <scope>NUCLEOTIDE SEQUENCE [LARGE SCALE GENOMIC DNA]</scope>
    <source>
        <strain evidence="4 5">Fp_A8</strain>
    </source>
</reference>
<feature type="compositionally biased region" description="Low complexity" evidence="1">
    <location>
        <begin position="989"/>
        <end position="1005"/>
    </location>
</feature>
<evidence type="ECO:0000259" key="3">
    <source>
        <dbReference type="Pfam" id="PF07916"/>
    </source>
</evidence>
<feature type="region of interest" description="Disordered" evidence="1">
    <location>
        <begin position="989"/>
        <end position="1019"/>
    </location>
</feature>
<feature type="transmembrane region" description="Helical" evidence="2">
    <location>
        <begin position="284"/>
        <end position="301"/>
    </location>
</feature>
<proteinExistence type="predicted"/>
<name>A0A420S4Q6_GIBIN</name>
<comment type="caution">
    <text evidence="4">The sequence shown here is derived from an EMBL/GenBank/DDBJ whole genome shotgun (WGS) entry which is preliminary data.</text>
</comment>
<feature type="region of interest" description="Disordered" evidence="1">
    <location>
        <begin position="307"/>
        <end position="332"/>
    </location>
</feature>
<keyword evidence="2" id="KW-0812">Transmembrane</keyword>
<feature type="region of interest" description="Disordered" evidence="1">
    <location>
        <begin position="1057"/>
        <end position="1121"/>
    </location>
</feature>
<feature type="domain" description="TraG N-terminal Proteobacteria" evidence="3">
    <location>
        <begin position="56"/>
        <end position="309"/>
    </location>
</feature>
<evidence type="ECO:0000313" key="5">
    <source>
        <dbReference type="Proteomes" id="UP000283569"/>
    </source>
</evidence>
<feature type="transmembrane region" description="Helical" evidence="2">
    <location>
        <begin position="217"/>
        <end position="238"/>
    </location>
</feature>
<dbReference type="EMBL" id="MRDB01000102">
    <property type="protein sequence ID" value="RKL24296.1"/>
    <property type="molecule type" value="Genomic_DNA"/>
</dbReference>
<dbReference type="Pfam" id="PF07916">
    <property type="entry name" value="TraG_N"/>
    <property type="match status" value="1"/>
</dbReference>
<feature type="compositionally biased region" description="Polar residues" evidence="1">
    <location>
        <begin position="545"/>
        <end position="560"/>
    </location>
</feature>
<keyword evidence="2" id="KW-0472">Membrane</keyword>
<organism evidence="4 5">
    <name type="scientific">Gibberella intermedia</name>
    <name type="common">Bulb rot disease fungus</name>
    <name type="synonym">Fusarium proliferatum</name>
    <dbReference type="NCBI Taxonomy" id="948311"/>
    <lineage>
        <taxon>Eukaryota</taxon>
        <taxon>Fungi</taxon>
        <taxon>Dikarya</taxon>
        <taxon>Ascomycota</taxon>
        <taxon>Pezizomycotina</taxon>
        <taxon>Sordariomycetes</taxon>
        <taxon>Hypocreomycetidae</taxon>
        <taxon>Hypocreales</taxon>
        <taxon>Nectriaceae</taxon>
        <taxon>Fusarium</taxon>
        <taxon>Fusarium fujikuroi species complex</taxon>
    </lineage>
</organism>
<evidence type="ECO:0000256" key="2">
    <source>
        <dbReference type="SAM" id="Phobius"/>
    </source>
</evidence>
<feature type="compositionally biased region" description="Polar residues" evidence="1">
    <location>
        <begin position="915"/>
        <end position="928"/>
    </location>
</feature>
<dbReference type="AlphaFoldDB" id="A0A420S4Q6"/>
<feature type="region of interest" description="Disordered" evidence="1">
    <location>
        <begin position="529"/>
        <end position="560"/>
    </location>
</feature>
<keyword evidence="2" id="KW-1133">Transmembrane helix</keyword>
<feature type="region of interest" description="Disordered" evidence="1">
    <location>
        <begin position="915"/>
        <end position="944"/>
    </location>
</feature>
<evidence type="ECO:0000313" key="4">
    <source>
        <dbReference type="EMBL" id="RKL24296.1"/>
    </source>
</evidence>
<feature type="compositionally biased region" description="Low complexity" evidence="1">
    <location>
        <begin position="1060"/>
        <end position="1073"/>
    </location>
</feature>
<protein>
    <recommendedName>
        <fullName evidence="3">TraG N-terminal Proteobacteria domain-containing protein</fullName>
    </recommendedName>
</protein>
<sequence>MRLAVRYCSGPSLSKAEFANQRYVLKALSETLTETGSTVIYDDGNPYVTGGGGGRAASCSEAASYLRNYEDSVGNGSSNEVTETIKNLANKAEIKQNKAVIRDDGTIDYDTAMGMINKLTDSSSRIDTRSVFNIMTYSMADSLKYVGHTPIDQPISIMRDSGLFNWAKSEASQSMMVSTTAPKFMDVLFFIFIASTPIVMFMLAANPQSGVKVAVSYIVFGLWTQSWIPMMAIITSWYQRDILSIPAPIPPLGEPLSPAYMAMMMRQTMTSTIAAGNMIQNAPYLMFAILTGSMFAMSSMISKAVPSGSGGGSTGEASGAGGSSGGGKGSPLVGGAGSAGSPILAQRAAIAGSENAMRGGMTGDSVGVLGDASANLSGLGSMDFGGGVASSANYSSETSAAARKKIEQSQSQALSDTSSLIASGGKYLDGAKVASYLSSKGHTVTWDSGTGTLSSDGQSVNLRTGHMNTAARNAALSGNIQAGLNTKDSLPGKVLGALGGFSAGVGVQASTGVTHGSTQTAALDELQSLRKETSTSAGIRDAASTGENASTGSSGKSGAQWSEIGQKATQLGNTLTQLASSTKALDEADKLSKTAAMDASAKTGAKVEGSDFVNKWGQTQLSKNGSDSRHQADALGKIQNALGGSLNGEALQGFLGSFAKNYKQLEQAFGSGMSRDQMAGAAAWKSLSSMNSSANSPSEKLSALSAMAKLATAANIADVSAGVTAAAAAVERVASVERGLAGMQANMTPVIAKTEGAVATGLDPARQNEITASASERIAGSRAAAGGIYGQTVSQTGAVEARGKESVGESHQGNVAFERHVADGSPLINKLDTATGRQQFAPSNDGASYAISEKSQPAEYGVKPGAGSVGTVSSAISGATGKAINAAGSVAESVTGSASAGADVAKSLGKDIVGSSIQGTGTPSSNGDLLTGSKKASPDSHTISPTASAINSGTVNMLGAAGALSTSLSSGINAGSSVIQTISKEIAGPSSQSAGAQPSSGQAAPVSLVPKSDSGGVSPAASAISGGTVNMLSAAGSLAASASNGVSAGSAVVQNVSRDSGSTSLPTLGTPPTIGQASPTGGSGMAPGPDVPARSEKGSPSGTPSGQTPGGNAKRTIAPPK</sequence>
<feature type="compositionally biased region" description="Low complexity" evidence="1">
    <location>
        <begin position="1098"/>
        <end position="1111"/>
    </location>
</feature>
<accession>A0A420S4Q6</accession>
<feature type="compositionally biased region" description="Gly residues" evidence="1">
    <location>
        <begin position="308"/>
        <end position="332"/>
    </location>
</feature>